<dbReference type="InterPro" id="IPR020590">
    <property type="entry name" value="Guanylate_kinase_CS"/>
</dbReference>
<dbReference type="Pfam" id="PF00625">
    <property type="entry name" value="Guanylate_kin"/>
    <property type="match status" value="1"/>
</dbReference>
<keyword evidence="10 13" id="KW-0067">ATP-binding</keyword>
<evidence type="ECO:0000313" key="16">
    <source>
        <dbReference type="Proteomes" id="UP000076066"/>
    </source>
</evidence>
<dbReference type="GO" id="GO:0005524">
    <property type="term" value="F:ATP binding"/>
    <property type="evidence" value="ECO:0007669"/>
    <property type="project" value="UniProtKB-UniRule"/>
</dbReference>
<dbReference type="InterPro" id="IPR008145">
    <property type="entry name" value="GK/Ca_channel_bsu"/>
</dbReference>
<evidence type="ECO:0000256" key="9">
    <source>
        <dbReference type="ARBA" id="ARBA00022777"/>
    </source>
</evidence>
<feature type="domain" description="Guanylate kinase-like" evidence="14">
    <location>
        <begin position="14"/>
        <end position="193"/>
    </location>
</feature>
<name>A0A143DB27_9PROT</name>
<dbReference type="KEGG" id="hjo:AY555_00515"/>
<evidence type="ECO:0000256" key="12">
    <source>
        <dbReference type="ARBA" id="ARBA00048594"/>
    </source>
</evidence>
<dbReference type="InterPro" id="IPR017665">
    <property type="entry name" value="Guanylate_kinase"/>
</dbReference>
<dbReference type="GeneID" id="53315644"/>
<dbReference type="SMART" id="SM00072">
    <property type="entry name" value="GuKc"/>
    <property type="match status" value="1"/>
</dbReference>
<evidence type="ECO:0000256" key="2">
    <source>
        <dbReference type="ARBA" id="ARBA00004496"/>
    </source>
</evidence>
<dbReference type="OrthoDB" id="9808150at2"/>
<dbReference type="PROSITE" id="PS00856">
    <property type="entry name" value="GUANYLATE_KINASE_1"/>
    <property type="match status" value="1"/>
</dbReference>
<protein>
    <recommendedName>
        <fullName evidence="5 13">Guanylate kinase</fullName>
        <ecNumber evidence="4 13">2.7.4.8</ecNumber>
    </recommendedName>
    <alternativeName>
        <fullName evidence="11 13">GMP kinase</fullName>
    </alternativeName>
</protein>
<evidence type="ECO:0000256" key="1">
    <source>
        <dbReference type="ARBA" id="ARBA00003531"/>
    </source>
</evidence>
<keyword evidence="7 13" id="KW-0808">Transferase</keyword>
<keyword evidence="6 13" id="KW-0963">Cytoplasm</keyword>
<dbReference type="EMBL" id="CP014525">
    <property type="protein sequence ID" value="AMW33902.1"/>
    <property type="molecule type" value="Genomic_DNA"/>
</dbReference>
<organism evidence="15 16">
    <name type="scientific">Haematospirillum jordaniae</name>
    <dbReference type="NCBI Taxonomy" id="1549855"/>
    <lineage>
        <taxon>Bacteria</taxon>
        <taxon>Pseudomonadati</taxon>
        <taxon>Pseudomonadota</taxon>
        <taxon>Alphaproteobacteria</taxon>
        <taxon>Rhodospirillales</taxon>
        <taxon>Novispirillaceae</taxon>
        <taxon>Haematospirillum</taxon>
    </lineage>
</organism>
<evidence type="ECO:0000256" key="5">
    <source>
        <dbReference type="ARBA" id="ARBA00016296"/>
    </source>
</evidence>
<dbReference type="GO" id="GO:0004385">
    <property type="term" value="F:GMP kinase activity"/>
    <property type="evidence" value="ECO:0007669"/>
    <property type="project" value="UniProtKB-UniRule"/>
</dbReference>
<dbReference type="CDD" id="cd00071">
    <property type="entry name" value="GMPK"/>
    <property type="match status" value="1"/>
</dbReference>
<dbReference type="STRING" id="1549855.AY555_00515"/>
<sequence length="215" mass="23981">MTFAPDMPHVSRRGLMLILSSPSGAGKSTIAQAILEQDNCLELSVSVTTRSPRPGEIDGVHYHFRTHTDVEAMVAAGGFLEHAQVFDNHYGTPREPVEKALAAGKDVLFDIDWQGARQLTEKAANDVVRIFILPPSLSELERRLRGRGQDPDEVVRKRMAKASSEMEHWAEYDYVLVNTDLDASIRAVRSILEAERLKRSRQKGMETFVAALRGL</sequence>
<comment type="catalytic activity">
    <reaction evidence="12 13">
        <text>GMP + ATP = GDP + ADP</text>
        <dbReference type="Rhea" id="RHEA:20780"/>
        <dbReference type="ChEBI" id="CHEBI:30616"/>
        <dbReference type="ChEBI" id="CHEBI:58115"/>
        <dbReference type="ChEBI" id="CHEBI:58189"/>
        <dbReference type="ChEBI" id="CHEBI:456216"/>
        <dbReference type="EC" id="2.7.4.8"/>
    </reaction>
</comment>
<dbReference type="GO" id="GO:0005829">
    <property type="term" value="C:cytosol"/>
    <property type="evidence" value="ECO:0007669"/>
    <property type="project" value="TreeGrafter"/>
</dbReference>
<evidence type="ECO:0000259" key="14">
    <source>
        <dbReference type="PROSITE" id="PS50052"/>
    </source>
</evidence>
<evidence type="ECO:0000256" key="6">
    <source>
        <dbReference type="ARBA" id="ARBA00022490"/>
    </source>
</evidence>
<feature type="binding site" evidence="13">
    <location>
        <begin position="21"/>
        <end position="28"/>
    </location>
    <ligand>
        <name>ATP</name>
        <dbReference type="ChEBI" id="CHEBI:30616"/>
    </ligand>
</feature>
<evidence type="ECO:0000256" key="13">
    <source>
        <dbReference type="HAMAP-Rule" id="MF_00328"/>
    </source>
</evidence>
<dbReference type="InterPro" id="IPR008144">
    <property type="entry name" value="Guanylate_kin-like_dom"/>
</dbReference>
<evidence type="ECO:0000256" key="8">
    <source>
        <dbReference type="ARBA" id="ARBA00022741"/>
    </source>
</evidence>
<dbReference type="SUPFAM" id="SSF52540">
    <property type="entry name" value="P-loop containing nucleoside triphosphate hydrolases"/>
    <property type="match status" value="1"/>
</dbReference>
<evidence type="ECO:0000256" key="4">
    <source>
        <dbReference type="ARBA" id="ARBA00012961"/>
    </source>
</evidence>
<dbReference type="InterPro" id="IPR027417">
    <property type="entry name" value="P-loop_NTPase"/>
</dbReference>
<proteinExistence type="inferred from homology"/>
<keyword evidence="16" id="KW-1185">Reference proteome</keyword>
<dbReference type="HAMAP" id="MF_00328">
    <property type="entry name" value="Guanylate_kinase"/>
    <property type="match status" value="1"/>
</dbReference>
<dbReference type="PANTHER" id="PTHR23117">
    <property type="entry name" value="GUANYLATE KINASE-RELATED"/>
    <property type="match status" value="1"/>
</dbReference>
<gene>
    <name evidence="13" type="primary">gmk</name>
    <name evidence="15" type="ORF">AY555_00515</name>
</gene>
<dbReference type="Gene3D" id="3.40.50.300">
    <property type="entry name" value="P-loop containing nucleotide triphosphate hydrolases"/>
    <property type="match status" value="1"/>
</dbReference>
<evidence type="ECO:0000256" key="7">
    <source>
        <dbReference type="ARBA" id="ARBA00022679"/>
    </source>
</evidence>
<evidence type="ECO:0000313" key="15">
    <source>
        <dbReference type="EMBL" id="AMW33902.1"/>
    </source>
</evidence>
<dbReference type="Proteomes" id="UP000076066">
    <property type="component" value="Chromosome"/>
</dbReference>
<dbReference type="NCBIfam" id="TIGR03263">
    <property type="entry name" value="guanyl_kin"/>
    <property type="match status" value="1"/>
</dbReference>
<evidence type="ECO:0000256" key="11">
    <source>
        <dbReference type="ARBA" id="ARBA00030128"/>
    </source>
</evidence>
<comment type="function">
    <text evidence="1 13">Essential for recycling GMP and indirectly, cGMP.</text>
</comment>
<keyword evidence="9 13" id="KW-0418">Kinase</keyword>
<comment type="subcellular location">
    <subcellularLocation>
        <location evidence="2 13">Cytoplasm</location>
    </subcellularLocation>
</comment>
<dbReference type="FunFam" id="3.30.63.10:FF:000005">
    <property type="entry name" value="Guanylate kinase"/>
    <property type="match status" value="1"/>
</dbReference>
<dbReference type="PANTHER" id="PTHR23117:SF13">
    <property type="entry name" value="GUANYLATE KINASE"/>
    <property type="match status" value="1"/>
</dbReference>
<dbReference type="PROSITE" id="PS50052">
    <property type="entry name" value="GUANYLATE_KINASE_2"/>
    <property type="match status" value="1"/>
</dbReference>
<dbReference type="RefSeq" id="WP_066132005.1">
    <property type="nucleotide sequence ID" value="NZ_CP014525.1"/>
</dbReference>
<dbReference type="Gene3D" id="3.30.63.10">
    <property type="entry name" value="Guanylate Kinase phosphate binding domain"/>
    <property type="match status" value="1"/>
</dbReference>
<comment type="similarity">
    <text evidence="3 13">Belongs to the guanylate kinase family.</text>
</comment>
<keyword evidence="8 13" id="KW-0547">Nucleotide-binding</keyword>
<dbReference type="EC" id="2.7.4.8" evidence="4 13"/>
<evidence type="ECO:0000256" key="10">
    <source>
        <dbReference type="ARBA" id="ARBA00022840"/>
    </source>
</evidence>
<evidence type="ECO:0000256" key="3">
    <source>
        <dbReference type="ARBA" id="ARBA00005790"/>
    </source>
</evidence>
<reference evidence="15 16" key="1">
    <citation type="submission" date="2016-02" db="EMBL/GenBank/DDBJ databases">
        <title>Complete Genome of H5569, the type strain of the newly described species Haematospirillium jordaniae.</title>
        <authorList>
            <person name="Nicholson A.C."/>
            <person name="Humrighouse B.W."/>
            <person name="Loparov V."/>
            <person name="McQuiston J.R."/>
        </authorList>
    </citation>
    <scope>NUCLEOTIDE SEQUENCE [LARGE SCALE GENOMIC DNA]</scope>
    <source>
        <strain evidence="15 16">H5569</strain>
    </source>
</reference>
<dbReference type="AlphaFoldDB" id="A0A143DB27"/>
<accession>A0A143DB27</accession>